<feature type="domain" description="SAM" evidence="3">
    <location>
        <begin position="145"/>
        <end position="189"/>
    </location>
</feature>
<feature type="compositionally biased region" description="Basic residues" evidence="2">
    <location>
        <begin position="29"/>
        <end position="38"/>
    </location>
</feature>
<feature type="region of interest" description="Disordered" evidence="2">
    <location>
        <begin position="1"/>
        <end position="61"/>
    </location>
</feature>
<sequence>MYADRVESGGRRSVKERLNGNVVSSSTRQHQRQVTGKRSRQDDKWEHDLFHDDEPRITNRKVSAQDLRLKLRRKGLQPAAQSGKSSAPNTWDLRERLSGTMKPQPTNSDPPKSKVVKPSSKNVSVEAPEVQLKRPADPAPKRSRKVGNSVDDFLQSLGLEKYLITFQAEEVDMTALNHMTDEDLKAMGIPMVRIELVSNLCTFPVGLFPMEFFCSSIYNVTLVIETPVT</sequence>
<dbReference type="PANTHER" id="PTHR10627:SF74">
    <property type="entry name" value="OS08G0526500 PROTEIN"/>
    <property type="match status" value="1"/>
</dbReference>
<dbReference type="PANTHER" id="PTHR10627">
    <property type="entry name" value="SCP160"/>
    <property type="match status" value="1"/>
</dbReference>
<feature type="compositionally biased region" description="Low complexity" evidence="2">
    <location>
        <begin position="116"/>
        <end position="125"/>
    </location>
</feature>
<proteinExistence type="predicted"/>
<feature type="compositionally biased region" description="Basic and acidic residues" evidence="2">
    <location>
        <begin position="131"/>
        <end position="140"/>
    </location>
</feature>
<evidence type="ECO:0000259" key="3">
    <source>
        <dbReference type="PROSITE" id="PS50105"/>
    </source>
</evidence>
<dbReference type="OMA" id="FDIFEMY"/>
<dbReference type="EMBL" id="KQ485196">
    <property type="protein sequence ID" value="KYP32621.1"/>
    <property type="molecule type" value="Genomic_DNA"/>
</dbReference>
<name>A0A151QQN1_CAJCA</name>
<accession>A0A151QQN1</accession>
<evidence type="ECO:0000256" key="2">
    <source>
        <dbReference type="SAM" id="MobiDB-lite"/>
    </source>
</evidence>
<keyword evidence="1" id="KW-0677">Repeat</keyword>
<dbReference type="CDD" id="cd09487">
    <property type="entry name" value="SAM_superfamily"/>
    <property type="match status" value="1"/>
</dbReference>
<dbReference type="Gramene" id="C.cajan_43812.t">
    <property type="protein sequence ID" value="C.cajan_43812.t"/>
    <property type="gene ID" value="C.cajan_43812"/>
</dbReference>
<dbReference type="AlphaFoldDB" id="A0A151QQN1"/>
<reference evidence="4" key="1">
    <citation type="journal article" date="2012" name="Nat. Biotechnol.">
        <title>Draft genome sequence of pigeonpea (Cajanus cajan), an orphan legume crop of resource-poor farmers.</title>
        <authorList>
            <person name="Varshney R.K."/>
            <person name="Chen W."/>
            <person name="Li Y."/>
            <person name="Bharti A.K."/>
            <person name="Saxena R.K."/>
            <person name="Schlueter J.A."/>
            <person name="Donoghue M.T."/>
            <person name="Azam S."/>
            <person name="Fan G."/>
            <person name="Whaley A.M."/>
            <person name="Farmer A.D."/>
            <person name="Sheridan J."/>
            <person name="Iwata A."/>
            <person name="Tuteja R."/>
            <person name="Penmetsa R.V."/>
            <person name="Wu W."/>
            <person name="Upadhyaya H.D."/>
            <person name="Yang S.P."/>
            <person name="Shah T."/>
            <person name="Saxena K.B."/>
            <person name="Michael T."/>
            <person name="McCombie W.R."/>
            <person name="Yang B."/>
            <person name="Zhang G."/>
            <person name="Yang H."/>
            <person name="Wang J."/>
            <person name="Spillane C."/>
            <person name="Cook D.R."/>
            <person name="May G.D."/>
            <person name="Xu X."/>
            <person name="Jackson S.A."/>
        </authorList>
    </citation>
    <scope>NUCLEOTIDE SEQUENCE [LARGE SCALE GENOMIC DNA]</scope>
</reference>
<gene>
    <name evidence="4" type="ORF">KK1_046640</name>
</gene>
<organism evidence="4 5">
    <name type="scientific">Cajanus cajan</name>
    <name type="common">Pigeon pea</name>
    <name type="synonym">Cajanus indicus</name>
    <dbReference type="NCBI Taxonomy" id="3821"/>
    <lineage>
        <taxon>Eukaryota</taxon>
        <taxon>Viridiplantae</taxon>
        <taxon>Streptophyta</taxon>
        <taxon>Embryophyta</taxon>
        <taxon>Tracheophyta</taxon>
        <taxon>Spermatophyta</taxon>
        <taxon>Magnoliopsida</taxon>
        <taxon>eudicotyledons</taxon>
        <taxon>Gunneridae</taxon>
        <taxon>Pentapetalae</taxon>
        <taxon>rosids</taxon>
        <taxon>fabids</taxon>
        <taxon>Fabales</taxon>
        <taxon>Fabaceae</taxon>
        <taxon>Papilionoideae</taxon>
        <taxon>50 kb inversion clade</taxon>
        <taxon>NPAAA clade</taxon>
        <taxon>indigoferoid/millettioid clade</taxon>
        <taxon>Phaseoleae</taxon>
        <taxon>Cajanus</taxon>
    </lineage>
</organism>
<evidence type="ECO:0000313" key="4">
    <source>
        <dbReference type="EMBL" id="KYP32621.1"/>
    </source>
</evidence>
<evidence type="ECO:0000313" key="5">
    <source>
        <dbReference type="Proteomes" id="UP000075243"/>
    </source>
</evidence>
<feature type="region of interest" description="Disordered" evidence="2">
    <location>
        <begin position="98"/>
        <end position="147"/>
    </location>
</feature>
<feature type="compositionally biased region" description="Basic and acidic residues" evidence="2">
    <location>
        <begin position="39"/>
        <end position="57"/>
    </location>
</feature>
<dbReference type="Proteomes" id="UP000075243">
    <property type="component" value="Unassembled WGS sequence"/>
</dbReference>
<dbReference type="InterPro" id="IPR001660">
    <property type="entry name" value="SAM"/>
</dbReference>
<dbReference type="STRING" id="3821.A0A151QQN1"/>
<feature type="compositionally biased region" description="Basic and acidic residues" evidence="2">
    <location>
        <begin position="1"/>
        <end position="18"/>
    </location>
</feature>
<evidence type="ECO:0000256" key="1">
    <source>
        <dbReference type="ARBA" id="ARBA00022737"/>
    </source>
</evidence>
<protein>
    <recommendedName>
        <fullName evidence="3">SAM domain-containing protein</fullName>
    </recommendedName>
</protein>
<dbReference type="Gene3D" id="1.10.150.50">
    <property type="entry name" value="Transcription Factor, Ets-1"/>
    <property type="match status" value="1"/>
</dbReference>
<dbReference type="SUPFAM" id="SSF47769">
    <property type="entry name" value="SAM/Pointed domain"/>
    <property type="match status" value="1"/>
</dbReference>
<dbReference type="PROSITE" id="PS50105">
    <property type="entry name" value="SAM_DOMAIN"/>
    <property type="match status" value="1"/>
</dbReference>
<dbReference type="Pfam" id="PF00536">
    <property type="entry name" value="SAM_1"/>
    <property type="match status" value="1"/>
</dbReference>
<dbReference type="InterPro" id="IPR013761">
    <property type="entry name" value="SAM/pointed_sf"/>
</dbReference>
<keyword evidence="5" id="KW-1185">Reference proteome</keyword>